<gene>
    <name evidence="2" type="ORF">HUJ06_013733</name>
</gene>
<proteinExistence type="predicted"/>
<organism evidence="2 3">
    <name type="scientific">Nelumbo nucifera</name>
    <name type="common">Sacred lotus</name>
    <dbReference type="NCBI Taxonomy" id="4432"/>
    <lineage>
        <taxon>Eukaryota</taxon>
        <taxon>Viridiplantae</taxon>
        <taxon>Streptophyta</taxon>
        <taxon>Embryophyta</taxon>
        <taxon>Tracheophyta</taxon>
        <taxon>Spermatophyta</taxon>
        <taxon>Magnoliopsida</taxon>
        <taxon>Proteales</taxon>
        <taxon>Nelumbonaceae</taxon>
        <taxon>Nelumbo</taxon>
    </lineage>
</organism>
<protein>
    <submittedName>
        <fullName evidence="2">Uncharacterized protein</fullName>
    </submittedName>
</protein>
<dbReference type="EMBL" id="DUZY01000005">
    <property type="protein sequence ID" value="DAD39410.1"/>
    <property type="molecule type" value="Genomic_DNA"/>
</dbReference>
<name>A0A822Z436_NELNU</name>
<keyword evidence="3" id="KW-1185">Reference proteome</keyword>
<accession>A0A822Z436</accession>
<evidence type="ECO:0000313" key="3">
    <source>
        <dbReference type="Proteomes" id="UP000607653"/>
    </source>
</evidence>
<feature type="compositionally biased region" description="Acidic residues" evidence="1">
    <location>
        <begin position="68"/>
        <end position="79"/>
    </location>
</feature>
<evidence type="ECO:0000256" key="1">
    <source>
        <dbReference type="SAM" id="MobiDB-lite"/>
    </source>
</evidence>
<feature type="region of interest" description="Disordered" evidence="1">
    <location>
        <begin position="1"/>
        <end position="96"/>
    </location>
</feature>
<sequence length="96" mass="11084">MMDIDEEIRSSIQSLQLDSAEDNNEVTAPQDVKLEEVEQPDKMEEDLKDEVQENMKPVKEPKDKEMTSPEEDVEESDEKEENKNQHLNVVFIGHVG</sequence>
<reference evidence="2 3" key="1">
    <citation type="journal article" date="2020" name="Mol. Biol. Evol.">
        <title>Distinct Expression and Methylation Patterns for Genes with Different Fates following a Single Whole-Genome Duplication in Flowering Plants.</title>
        <authorList>
            <person name="Shi T."/>
            <person name="Rahmani R.S."/>
            <person name="Gugger P.F."/>
            <person name="Wang M."/>
            <person name="Li H."/>
            <person name="Zhang Y."/>
            <person name="Li Z."/>
            <person name="Wang Q."/>
            <person name="Van de Peer Y."/>
            <person name="Marchal K."/>
            <person name="Chen J."/>
        </authorList>
    </citation>
    <scope>NUCLEOTIDE SEQUENCE [LARGE SCALE GENOMIC DNA]</scope>
    <source>
        <tissue evidence="2">Leaf</tissue>
    </source>
</reference>
<feature type="compositionally biased region" description="Basic and acidic residues" evidence="1">
    <location>
        <begin position="32"/>
        <end position="42"/>
    </location>
</feature>
<feature type="compositionally biased region" description="Basic and acidic residues" evidence="1">
    <location>
        <begin position="49"/>
        <end position="67"/>
    </location>
</feature>
<dbReference type="AlphaFoldDB" id="A0A822Z436"/>
<dbReference type="Proteomes" id="UP000607653">
    <property type="component" value="Unassembled WGS sequence"/>
</dbReference>
<evidence type="ECO:0000313" key="2">
    <source>
        <dbReference type="EMBL" id="DAD39410.1"/>
    </source>
</evidence>
<comment type="caution">
    <text evidence="2">The sequence shown here is derived from an EMBL/GenBank/DDBJ whole genome shotgun (WGS) entry which is preliminary data.</text>
</comment>